<sequence length="446" mass="51335">MSATMHLRVEPAQTYTLFPTNKPGFFNNQVPSLPFPYTSTVQLPEKRPSAFEHLLPPPPSPPLADQSVTHVMAQLSEFAAFMVYVMWHARKPANRQTGTPSLYRSSFPALTFDPSPAFKKFCLQILTATQLSESAVCLALKYIAILLQSNPFIEGAEGSEYRLFIVALILANKFLDDNTFTNKTWSDVSGMKVHDLNIMEAEFLEALDYNLFVRDNEFMRWKEVLDLCRDCAQFASLDHPQQRQRTILAMLRNLGLYEDEQQRREEEEKRRRLQEVEELKQRQRALWESLISSSSSLSSSSSTSYHSSEREREYQLFVVDKKQQQQQQQQQQYSSQRPGSFPPPIGRHAFTKQAAQLPPPVGDRLYFNSSDLNRRYSGDCRLAPIQQQSSIQLQSSTSSSSWDPFGYSIHPIDCNQQDHHSYYSSQPFSQPVHNRTVPPLSWRNFN</sequence>
<accession>A0A8H7BVP2</accession>
<keyword evidence="4" id="KW-1185">Reference proteome</keyword>
<dbReference type="PANTHER" id="PTHR15615">
    <property type="match status" value="1"/>
</dbReference>
<evidence type="ECO:0000256" key="1">
    <source>
        <dbReference type="SAM" id="Coils"/>
    </source>
</evidence>
<proteinExistence type="predicted"/>
<evidence type="ECO:0000313" key="3">
    <source>
        <dbReference type="EMBL" id="KAF7728100.1"/>
    </source>
</evidence>
<name>A0A8H7BVP2_9FUNG</name>
<dbReference type="GO" id="GO:0016538">
    <property type="term" value="F:cyclin-dependent protein serine/threonine kinase regulator activity"/>
    <property type="evidence" value="ECO:0007669"/>
    <property type="project" value="TreeGrafter"/>
</dbReference>
<dbReference type="OrthoDB" id="244495at2759"/>
<keyword evidence="1" id="KW-0175">Coiled coil</keyword>
<reference evidence="3" key="1">
    <citation type="submission" date="2020-01" db="EMBL/GenBank/DDBJ databases">
        <title>Genome Sequencing of Three Apophysomyces-Like Fungal Strains Confirms a Novel Fungal Genus in the Mucoromycota with divergent Burkholderia-like Endosymbiotic Bacteria.</title>
        <authorList>
            <person name="Stajich J.E."/>
            <person name="Macias A.M."/>
            <person name="Carter-House D."/>
            <person name="Lovett B."/>
            <person name="Kasson L.R."/>
            <person name="Berry K."/>
            <person name="Grigoriev I."/>
            <person name="Chang Y."/>
            <person name="Spatafora J."/>
            <person name="Kasson M.T."/>
        </authorList>
    </citation>
    <scope>NUCLEOTIDE SEQUENCE</scope>
    <source>
        <strain evidence="3">NRRL A-21654</strain>
    </source>
</reference>
<evidence type="ECO:0000256" key="2">
    <source>
        <dbReference type="SAM" id="MobiDB-lite"/>
    </source>
</evidence>
<evidence type="ECO:0008006" key="5">
    <source>
        <dbReference type="Google" id="ProtNLM"/>
    </source>
</evidence>
<dbReference type="CDD" id="cd20557">
    <property type="entry name" value="CYCLIN_ScPCL1-like"/>
    <property type="match status" value="1"/>
</dbReference>
<gene>
    <name evidence="3" type="ORF">EC973_006615</name>
</gene>
<dbReference type="GO" id="GO:0019901">
    <property type="term" value="F:protein kinase binding"/>
    <property type="evidence" value="ECO:0007669"/>
    <property type="project" value="InterPro"/>
</dbReference>
<dbReference type="Gene3D" id="1.10.472.10">
    <property type="entry name" value="Cyclin-like"/>
    <property type="match status" value="1"/>
</dbReference>
<dbReference type="EMBL" id="JABAYA010000043">
    <property type="protein sequence ID" value="KAF7728100.1"/>
    <property type="molecule type" value="Genomic_DNA"/>
</dbReference>
<protein>
    <recommendedName>
        <fullName evidence="5">Cyclin</fullName>
    </recommendedName>
</protein>
<dbReference type="Proteomes" id="UP000605846">
    <property type="component" value="Unassembled WGS sequence"/>
</dbReference>
<feature type="region of interest" description="Disordered" evidence="2">
    <location>
        <begin position="325"/>
        <end position="347"/>
    </location>
</feature>
<dbReference type="GO" id="GO:0005634">
    <property type="term" value="C:nucleus"/>
    <property type="evidence" value="ECO:0007669"/>
    <property type="project" value="TreeGrafter"/>
</dbReference>
<organism evidence="3 4">
    <name type="scientific">Apophysomyces ossiformis</name>
    <dbReference type="NCBI Taxonomy" id="679940"/>
    <lineage>
        <taxon>Eukaryota</taxon>
        <taxon>Fungi</taxon>
        <taxon>Fungi incertae sedis</taxon>
        <taxon>Mucoromycota</taxon>
        <taxon>Mucoromycotina</taxon>
        <taxon>Mucoromycetes</taxon>
        <taxon>Mucorales</taxon>
        <taxon>Mucorineae</taxon>
        <taxon>Mucoraceae</taxon>
        <taxon>Apophysomyces</taxon>
    </lineage>
</organism>
<dbReference type="InterPro" id="IPR013922">
    <property type="entry name" value="Cyclin_PHO80-like"/>
</dbReference>
<feature type="coiled-coil region" evidence="1">
    <location>
        <begin position="256"/>
        <end position="286"/>
    </location>
</feature>
<dbReference type="SUPFAM" id="SSF47954">
    <property type="entry name" value="Cyclin-like"/>
    <property type="match status" value="1"/>
</dbReference>
<dbReference type="PANTHER" id="PTHR15615:SF27">
    <property type="entry name" value="PHO85 CYCLIN CLG1"/>
    <property type="match status" value="1"/>
</dbReference>
<evidence type="ECO:0000313" key="4">
    <source>
        <dbReference type="Proteomes" id="UP000605846"/>
    </source>
</evidence>
<dbReference type="Pfam" id="PF08613">
    <property type="entry name" value="Cyclin"/>
    <property type="match status" value="1"/>
</dbReference>
<dbReference type="AlphaFoldDB" id="A0A8H7BVP2"/>
<dbReference type="InterPro" id="IPR036915">
    <property type="entry name" value="Cyclin-like_sf"/>
</dbReference>
<comment type="caution">
    <text evidence="3">The sequence shown here is derived from an EMBL/GenBank/DDBJ whole genome shotgun (WGS) entry which is preliminary data.</text>
</comment>
<dbReference type="GO" id="GO:0000307">
    <property type="term" value="C:cyclin-dependent protein kinase holoenzyme complex"/>
    <property type="evidence" value="ECO:0007669"/>
    <property type="project" value="TreeGrafter"/>
</dbReference>